<dbReference type="RefSeq" id="WP_073341354.1">
    <property type="nucleotide sequence ID" value="NZ_FQVH01000002.1"/>
</dbReference>
<evidence type="ECO:0000313" key="3">
    <source>
        <dbReference type="Proteomes" id="UP000184088"/>
    </source>
</evidence>
<feature type="coiled-coil region" evidence="1">
    <location>
        <begin position="46"/>
        <end position="92"/>
    </location>
</feature>
<reference evidence="2 3" key="1">
    <citation type="submission" date="2016-11" db="EMBL/GenBank/DDBJ databases">
        <authorList>
            <person name="Jaros S."/>
            <person name="Januszkiewicz K."/>
            <person name="Wedrychowicz H."/>
        </authorList>
    </citation>
    <scope>NUCLEOTIDE SEQUENCE [LARGE SCALE GENOMIC DNA]</scope>
    <source>
        <strain evidence="2 3">DSM 17918</strain>
    </source>
</reference>
<organism evidence="2 3">
    <name type="scientific">Caldanaerobius fijiensis DSM 17918</name>
    <dbReference type="NCBI Taxonomy" id="1121256"/>
    <lineage>
        <taxon>Bacteria</taxon>
        <taxon>Bacillati</taxon>
        <taxon>Bacillota</taxon>
        <taxon>Clostridia</taxon>
        <taxon>Thermoanaerobacterales</taxon>
        <taxon>Thermoanaerobacteraceae</taxon>
        <taxon>Caldanaerobius</taxon>
    </lineage>
</organism>
<dbReference type="STRING" id="1121256.SAMN02746089_00329"/>
<name>A0A1M4TYN6_9THEO</name>
<gene>
    <name evidence="2" type="ORF">SAMN02746089_00329</name>
</gene>
<keyword evidence="1" id="KW-0175">Coiled coil</keyword>
<dbReference type="PANTHER" id="PTHR38664">
    <property type="entry name" value="SLR0058 PROTEIN"/>
    <property type="match status" value="1"/>
</dbReference>
<dbReference type="InterPro" id="IPR008769">
    <property type="entry name" value="PhaF_PhaI"/>
</dbReference>
<dbReference type="AlphaFoldDB" id="A0A1M4TYN6"/>
<evidence type="ECO:0000256" key="1">
    <source>
        <dbReference type="SAM" id="Coils"/>
    </source>
</evidence>
<dbReference type="OrthoDB" id="1729903at2"/>
<keyword evidence="3" id="KW-1185">Reference proteome</keyword>
<dbReference type="EMBL" id="FQVH01000002">
    <property type="protein sequence ID" value="SHE49474.1"/>
    <property type="molecule type" value="Genomic_DNA"/>
</dbReference>
<dbReference type="Proteomes" id="UP000184088">
    <property type="component" value="Unassembled WGS sequence"/>
</dbReference>
<protein>
    <submittedName>
        <fullName evidence="2">Polyhydroxyalkanoate synthesis regulator phasin</fullName>
    </submittedName>
</protein>
<proteinExistence type="predicted"/>
<accession>A0A1M4TYN6</accession>
<dbReference type="PANTHER" id="PTHR38664:SF1">
    <property type="entry name" value="SLR0058 PROTEIN"/>
    <property type="match status" value="1"/>
</dbReference>
<sequence length="97" mass="11152">MLKDIILAGIGLISLTKDKAQEIASELVKRGEIAKNDESAFVNRMMKLAEEQSQKMKEKISDEVQKIMKSTNVVTRSEFEELKRRIETLEEQIRQGQ</sequence>
<evidence type="ECO:0000313" key="2">
    <source>
        <dbReference type="EMBL" id="SHE49474.1"/>
    </source>
</evidence>